<keyword evidence="14" id="KW-0346">Stress response</keyword>
<dbReference type="PANTHER" id="PTHR43221:SF2">
    <property type="entry name" value="PROTEASE HTPX HOMOLOG"/>
    <property type="match status" value="1"/>
</dbReference>
<keyword evidence="4 12" id="KW-0812">Transmembrane</keyword>
<keyword evidence="5" id="KW-0479">Metal-binding</keyword>
<dbReference type="AlphaFoldDB" id="A0A5B1CLZ2"/>
<evidence type="ECO:0000256" key="5">
    <source>
        <dbReference type="ARBA" id="ARBA00022723"/>
    </source>
</evidence>
<name>A0A5B1CLZ2_9BACT</name>
<feature type="transmembrane region" description="Helical" evidence="12">
    <location>
        <begin position="109"/>
        <end position="134"/>
    </location>
</feature>
<dbReference type="Gene3D" id="3.30.2010.10">
    <property type="entry name" value="Metalloproteases ('zincins'), catalytic domain"/>
    <property type="match status" value="1"/>
</dbReference>
<keyword evidence="9" id="KW-0482">Metalloprotease</keyword>
<evidence type="ECO:0000256" key="12">
    <source>
        <dbReference type="SAM" id="Phobius"/>
    </source>
</evidence>
<dbReference type="InterPro" id="IPR001915">
    <property type="entry name" value="Peptidase_M48"/>
</dbReference>
<feature type="domain" description="Peptidase M48" evidence="13">
    <location>
        <begin position="166"/>
        <end position="386"/>
    </location>
</feature>
<keyword evidence="10 12" id="KW-0472">Membrane</keyword>
<evidence type="ECO:0000313" key="14">
    <source>
        <dbReference type="EMBL" id="KAA1262098.1"/>
    </source>
</evidence>
<organism evidence="14 15">
    <name type="scientific">Rubripirellula obstinata</name>
    <dbReference type="NCBI Taxonomy" id="406547"/>
    <lineage>
        <taxon>Bacteria</taxon>
        <taxon>Pseudomonadati</taxon>
        <taxon>Planctomycetota</taxon>
        <taxon>Planctomycetia</taxon>
        <taxon>Pirellulales</taxon>
        <taxon>Pirellulaceae</taxon>
        <taxon>Rubripirellula</taxon>
    </lineage>
</organism>
<comment type="cofactor">
    <cofactor evidence="1">
        <name>Zn(2+)</name>
        <dbReference type="ChEBI" id="CHEBI:29105"/>
    </cofactor>
</comment>
<protein>
    <submittedName>
        <fullName evidence="14">Heat shock protein HtpX</fullName>
    </submittedName>
</protein>
<evidence type="ECO:0000256" key="10">
    <source>
        <dbReference type="ARBA" id="ARBA00023136"/>
    </source>
</evidence>
<keyword evidence="6" id="KW-0378">Hydrolase</keyword>
<dbReference type="OrthoDB" id="15218at2"/>
<dbReference type="GO" id="GO:0046872">
    <property type="term" value="F:metal ion binding"/>
    <property type="evidence" value="ECO:0007669"/>
    <property type="project" value="UniProtKB-KW"/>
</dbReference>
<dbReference type="EMBL" id="VRLW01000001">
    <property type="protein sequence ID" value="KAA1262098.1"/>
    <property type="molecule type" value="Genomic_DNA"/>
</dbReference>
<gene>
    <name evidence="14" type="ORF">LF1_46590</name>
</gene>
<evidence type="ECO:0000256" key="8">
    <source>
        <dbReference type="ARBA" id="ARBA00022989"/>
    </source>
</evidence>
<dbReference type="GO" id="GO:0004222">
    <property type="term" value="F:metalloendopeptidase activity"/>
    <property type="evidence" value="ECO:0007669"/>
    <property type="project" value="InterPro"/>
</dbReference>
<feature type="compositionally biased region" description="Polar residues" evidence="11">
    <location>
        <begin position="411"/>
        <end position="426"/>
    </location>
</feature>
<evidence type="ECO:0000313" key="15">
    <source>
        <dbReference type="Proteomes" id="UP000322699"/>
    </source>
</evidence>
<dbReference type="Pfam" id="PF01435">
    <property type="entry name" value="Peptidase_M48"/>
    <property type="match status" value="1"/>
</dbReference>
<dbReference type="GO" id="GO:0006508">
    <property type="term" value="P:proteolysis"/>
    <property type="evidence" value="ECO:0007669"/>
    <property type="project" value="UniProtKB-KW"/>
</dbReference>
<sequence length="690" mass="75285">MRTLSSWFVVGCYSLLTQLTAFILSGIGLAALLMMYTGLQLEYYAWQADAYGADLPDLIASSGASVEDWKDFAVCFTRIDWHHAISGPDGLKMEASLLVSSAMKAVPILGWYGVVGFFLGGIVSVFVIQISTIYHLVRLKKGGEAIVEDLGCLELESSSLEGGLENLQSTAEELAETFQIPVPRIFVLHKEEGINSFVLGRRAENSVLVVTNGLKQFDDVQAKGILAHEFSIIRSNKMVHSMRLLAVSMAANSVRYSSETLLRKGWQMFSCPARNHFSAMFTLKWGFCFLCLGMALWPMGLAGSLFSSMVVAKLNRKRKMQADRWAGKSLRTSDPVAQSMRRILGHPQGSRVRCPQAKRFAQLMFASASGYSGGMFSTHPRLSQRIMLTDRTWDGTPLVSKDRVSEERLHSSGSPLGNDATGTTNAENFVDASGTDPRIDPAIAGIDSTLIALFQDSEAAVLTLPTLVCFDPANRICVDQLSDGQYSGPVSSLWVLIDDFHPAQRFALMETLLQNVGPDQSASLAPLINELSSLVSDKDWIAQGWLRIFADAIGNPVPFPATQYNSFNNSVRPLLEVTSIGVTLGGCGAMAELRAGKIWAAAQLNSMPILTVDAYRFEDLDDAVESLRLVPPADRQALLLAFADALCDGLRFGEQEAGFLRYLAHRLGIPTSLLPNLLPTMQTPALAMQS</sequence>
<reference evidence="14 15" key="1">
    <citation type="submission" date="2019-08" db="EMBL/GenBank/DDBJ databases">
        <title>Deep-cultivation of Planctomycetes and their phenomic and genomic characterization uncovers novel biology.</title>
        <authorList>
            <person name="Wiegand S."/>
            <person name="Jogler M."/>
            <person name="Boedeker C."/>
            <person name="Pinto D."/>
            <person name="Vollmers J."/>
            <person name="Rivas-Marin E."/>
            <person name="Kohn T."/>
            <person name="Peeters S.H."/>
            <person name="Heuer A."/>
            <person name="Rast P."/>
            <person name="Oberbeckmann S."/>
            <person name="Bunk B."/>
            <person name="Jeske O."/>
            <person name="Meyerdierks A."/>
            <person name="Storesund J.E."/>
            <person name="Kallscheuer N."/>
            <person name="Luecker S."/>
            <person name="Lage O.M."/>
            <person name="Pohl T."/>
            <person name="Merkel B.J."/>
            <person name="Hornburger P."/>
            <person name="Mueller R.-W."/>
            <person name="Bruemmer F."/>
            <person name="Labrenz M."/>
            <person name="Spormann A.M."/>
            <person name="Op Den Camp H."/>
            <person name="Overmann J."/>
            <person name="Amann R."/>
            <person name="Jetten M.S.M."/>
            <person name="Mascher T."/>
            <person name="Medema M.H."/>
            <person name="Devos D.P."/>
            <person name="Kaster A.-K."/>
            <person name="Ovreas L."/>
            <person name="Rohde M."/>
            <person name="Galperin M.Y."/>
            <person name="Jogler C."/>
        </authorList>
    </citation>
    <scope>NUCLEOTIDE SEQUENCE [LARGE SCALE GENOMIC DNA]</scope>
    <source>
        <strain evidence="14 15">LF1</strain>
    </source>
</reference>
<evidence type="ECO:0000256" key="4">
    <source>
        <dbReference type="ARBA" id="ARBA00022692"/>
    </source>
</evidence>
<proteinExistence type="predicted"/>
<keyword evidence="15" id="KW-1185">Reference proteome</keyword>
<evidence type="ECO:0000256" key="3">
    <source>
        <dbReference type="ARBA" id="ARBA00022670"/>
    </source>
</evidence>
<keyword evidence="3" id="KW-0645">Protease</keyword>
<dbReference type="Proteomes" id="UP000322699">
    <property type="component" value="Unassembled WGS sequence"/>
</dbReference>
<comment type="caution">
    <text evidence="14">The sequence shown here is derived from an EMBL/GenBank/DDBJ whole genome shotgun (WGS) entry which is preliminary data.</text>
</comment>
<keyword evidence="7" id="KW-0862">Zinc</keyword>
<evidence type="ECO:0000256" key="11">
    <source>
        <dbReference type="SAM" id="MobiDB-lite"/>
    </source>
</evidence>
<feature type="region of interest" description="Disordered" evidence="11">
    <location>
        <begin position="403"/>
        <end position="426"/>
    </location>
</feature>
<evidence type="ECO:0000259" key="13">
    <source>
        <dbReference type="Pfam" id="PF01435"/>
    </source>
</evidence>
<keyword evidence="8 12" id="KW-1133">Transmembrane helix</keyword>
<keyword evidence="2" id="KW-1003">Cell membrane</keyword>
<feature type="transmembrane region" description="Helical" evidence="12">
    <location>
        <begin position="7"/>
        <end position="36"/>
    </location>
</feature>
<evidence type="ECO:0000256" key="2">
    <source>
        <dbReference type="ARBA" id="ARBA00022475"/>
    </source>
</evidence>
<dbReference type="PANTHER" id="PTHR43221">
    <property type="entry name" value="PROTEASE HTPX"/>
    <property type="match status" value="1"/>
</dbReference>
<evidence type="ECO:0000256" key="1">
    <source>
        <dbReference type="ARBA" id="ARBA00001947"/>
    </source>
</evidence>
<accession>A0A5B1CLZ2</accession>
<evidence type="ECO:0000256" key="9">
    <source>
        <dbReference type="ARBA" id="ARBA00023049"/>
    </source>
</evidence>
<feature type="transmembrane region" description="Helical" evidence="12">
    <location>
        <begin position="287"/>
        <end position="311"/>
    </location>
</feature>
<evidence type="ECO:0000256" key="7">
    <source>
        <dbReference type="ARBA" id="ARBA00022833"/>
    </source>
</evidence>
<evidence type="ECO:0000256" key="6">
    <source>
        <dbReference type="ARBA" id="ARBA00022801"/>
    </source>
</evidence>
<dbReference type="InterPro" id="IPR050083">
    <property type="entry name" value="HtpX_protease"/>
</dbReference>
<dbReference type="RefSeq" id="WP_068265542.1">
    <property type="nucleotide sequence ID" value="NZ_LWSK01000090.1"/>
</dbReference>